<dbReference type="EMBL" id="KN121896">
    <property type="protein sequence ID" value="KFO34923.1"/>
    <property type="molecule type" value="Genomic_DNA"/>
</dbReference>
<dbReference type="GO" id="GO:0006508">
    <property type="term" value="P:proteolysis"/>
    <property type="evidence" value="ECO:0007669"/>
    <property type="project" value="InterPro"/>
</dbReference>
<dbReference type="PROSITE" id="PS50157">
    <property type="entry name" value="ZINC_FINGER_C2H2_2"/>
    <property type="match status" value="3"/>
</dbReference>
<keyword evidence="5 13" id="KW-0863">Zinc-finger</keyword>
<dbReference type="Gene3D" id="3.30.160.60">
    <property type="entry name" value="Classic Zinc Finger"/>
    <property type="match status" value="3"/>
</dbReference>
<keyword evidence="7" id="KW-0805">Transcription regulation</keyword>
<dbReference type="SUPFAM" id="SSF57667">
    <property type="entry name" value="beta-beta-alpha zinc fingers"/>
    <property type="match status" value="2"/>
</dbReference>
<evidence type="ECO:0000256" key="7">
    <source>
        <dbReference type="ARBA" id="ARBA00023015"/>
    </source>
</evidence>
<dbReference type="STRING" id="885580.ENSFDAP00000003803"/>
<dbReference type="Pfam" id="PF00096">
    <property type="entry name" value="zf-C2H2"/>
    <property type="match status" value="3"/>
</dbReference>
<evidence type="ECO:0000256" key="4">
    <source>
        <dbReference type="ARBA" id="ARBA00022737"/>
    </source>
</evidence>
<dbReference type="eggNOG" id="ENOG502QPIA">
    <property type="taxonomic scope" value="Eukaryota"/>
</dbReference>
<reference evidence="16 17" key="1">
    <citation type="submission" date="2013-11" db="EMBL/GenBank/DDBJ databases">
        <title>The Damaraland mole rat (Fukomys damarensis) genome and evolution of African mole rats.</title>
        <authorList>
            <person name="Gladyshev V.N."/>
            <person name="Fang X."/>
        </authorList>
    </citation>
    <scope>NUCLEOTIDE SEQUENCE [LARGE SCALE GENOMIC DNA]</scope>
    <source>
        <tissue evidence="16">Liver</tissue>
    </source>
</reference>
<keyword evidence="8" id="KW-0238">DNA-binding</keyword>
<feature type="region of interest" description="Disordered" evidence="14">
    <location>
        <begin position="1"/>
        <end position="68"/>
    </location>
</feature>
<dbReference type="SMART" id="SM00355">
    <property type="entry name" value="ZnF_C2H2"/>
    <property type="match status" value="3"/>
</dbReference>
<dbReference type="GO" id="GO:0003677">
    <property type="term" value="F:DNA binding"/>
    <property type="evidence" value="ECO:0007669"/>
    <property type="project" value="UniProtKB-KW"/>
</dbReference>
<organism evidence="16 17">
    <name type="scientific">Fukomys damarensis</name>
    <name type="common">Damaraland mole rat</name>
    <name type="synonym">Cryptomys damarensis</name>
    <dbReference type="NCBI Taxonomy" id="885580"/>
    <lineage>
        <taxon>Eukaryota</taxon>
        <taxon>Metazoa</taxon>
        <taxon>Chordata</taxon>
        <taxon>Craniata</taxon>
        <taxon>Vertebrata</taxon>
        <taxon>Euteleostomi</taxon>
        <taxon>Mammalia</taxon>
        <taxon>Eutheria</taxon>
        <taxon>Euarchontoglires</taxon>
        <taxon>Glires</taxon>
        <taxon>Rodentia</taxon>
        <taxon>Hystricomorpha</taxon>
        <taxon>Bathyergidae</taxon>
        <taxon>Fukomys</taxon>
    </lineage>
</organism>
<feature type="domain" description="C2H2-type" evidence="15">
    <location>
        <begin position="152"/>
        <end position="181"/>
    </location>
</feature>
<protein>
    <recommendedName>
        <fullName evidence="12">Secernin-2</fullName>
    </recommendedName>
</protein>
<dbReference type="Gene3D" id="3.60.60.10">
    <property type="entry name" value="Penicillin V Acylase, Chain A"/>
    <property type="match status" value="1"/>
</dbReference>
<dbReference type="FunFam" id="3.30.160.60:FF:000014">
    <property type="entry name" value="Transcription factor Sp3"/>
    <property type="match status" value="1"/>
</dbReference>
<comment type="similarity">
    <text evidence="2">Belongs to the peptidase C69 family. Secernin subfamily.</text>
</comment>
<evidence type="ECO:0000256" key="3">
    <source>
        <dbReference type="ARBA" id="ARBA00022723"/>
    </source>
</evidence>
<keyword evidence="9" id="KW-0804">Transcription</keyword>
<dbReference type="GO" id="GO:0008270">
    <property type="term" value="F:zinc ion binding"/>
    <property type="evidence" value="ECO:0007669"/>
    <property type="project" value="UniProtKB-KW"/>
</dbReference>
<evidence type="ECO:0000256" key="1">
    <source>
        <dbReference type="ARBA" id="ARBA00004123"/>
    </source>
</evidence>
<evidence type="ECO:0000256" key="8">
    <source>
        <dbReference type="ARBA" id="ARBA00023125"/>
    </source>
</evidence>
<evidence type="ECO:0000313" key="16">
    <source>
        <dbReference type="EMBL" id="KFO34923.1"/>
    </source>
</evidence>
<dbReference type="GO" id="GO:0070004">
    <property type="term" value="F:cysteine-type exopeptidase activity"/>
    <property type="evidence" value="ECO:0007669"/>
    <property type="project" value="InterPro"/>
</dbReference>
<evidence type="ECO:0000256" key="9">
    <source>
        <dbReference type="ARBA" id="ARBA00023163"/>
    </source>
</evidence>
<dbReference type="PROSITE" id="PS00028">
    <property type="entry name" value="ZINC_FINGER_C2H2_1"/>
    <property type="match status" value="3"/>
</dbReference>
<keyword evidence="3" id="KW-0479">Metal-binding</keyword>
<dbReference type="InterPro" id="IPR013087">
    <property type="entry name" value="Znf_C2H2_type"/>
</dbReference>
<evidence type="ECO:0000256" key="6">
    <source>
        <dbReference type="ARBA" id="ARBA00022833"/>
    </source>
</evidence>
<comment type="subcellular location">
    <subcellularLocation>
        <location evidence="1">Nucleus</location>
    </subcellularLocation>
</comment>
<proteinExistence type="inferred from homology"/>
<evidence type="ECO:0000256" key="12">
    <source>
        <dbReference type="ARBA" id="ARBA00040986"/>
    </source>
</evidence>
<comment type="similarity">
    <text evidence="11">Belongs to the Sp1 C2H2-type zinc-finger protein family.</text>
</comment>
<dbReference type="GO" id="GO:0005634">
    <property type="term" value="C:nucleus"/>
    <property type="evidence" value="ECO:0007669"/>
    <property type="project" value="UniProtKB-SubCell"/>
</dbReference>
<keyword evidence="4" id="KW-0677">Repeat</keyword>
<evidence type="ECO:0000256" key="13">
    <source>
        <dbReference type="PROSITE-ProRule" id="PRU00042"/>
    </source>
</evidence>
<sequence length="662" mass="72542">MLTAVCGSLGSQHPDAPHASPPRLDLQPLQTYQGHTSPEAGDYPSPLQPAELQSLPLGPEVDFSQGYELPGASSRVTCEDLESDSPLTPGPFSKLLQPDMSHHYESWFRPTHPGTEDGSCSGQTVCRCPNCMEAERLGAPCGPDGSKKKHLHNCHIPGCGKAYAKTSHLKAHLRWHSGDRPFVCNWLFCGKRFTRSDELQRHLQTHTGTKKFPCAVCSRVFMRSDHLAKHMKTHEGMASMSPETPSSCDCFVSVPPASAIPAVIFAKNSDRPRDEVQEVVFVPAGTHAPGSRLQCTYIEVEQVPKTHAVILSRPSWLWGAEMGANEHGVCIGNEAVWTKEAVGAGEALLGMDLLRLALERGSTAQEAMLVITSLLERYGQGGSCREDPAPFCYHNTFLLADRTEAWVLETAGRLWAAQRIQAGVRNLSNQLSIGTDISAEHPELRNHAQAQGWWDGQGPFDFAGVFSLAQQPVRMEAAKARFRAGRELLQQQQGDITVEAMMNILRDKDSGICMDSGGFRTTASMVSILPSDPGRPSVHFLTATPDPSRSVFKPFIFGEGVAQAPQVLSPTFGARDPARTLPRFQTQVDRRHALYRGHQAALGLMEAEQERGRQLWQKQRDLEREGLEVLGALLTAGKEAPPPQPLGSLFQAFVERESQAYA</sequence>
<dbReference type="AlphaFoldDB" id="A0A091DWS6"/>
<gene>
    <name evidence="16" type="ORF">H920_03625</name>
</gene>
<feature type="domain" description="C2H2-type" evidence="15">
    <location>
        <begin position="182"/>
        <end position="211"/>
    </location>
</feature>
<dbReference type="GO" id="GO:0016805">
    <property type="term" value="F:dipeptidase activity"/>
    <property type="evidence" value="ECO:0007669"/>
    <property type="project" value="InterPro"/>
</dbReference>
<keyword evidence="10" id="KW-0539">Nucleus</keyword>
<keyword evidence="6" id="KW-0862">Zinc</keyword>
<name>A0A091DWS6_FUKDA</name>
<evidence type="ECO:0000259" key="15">
    <source>
        <dbReference type="PROSITE" id="PS50157"/>
    </source>
</evidence>
<feature type="domain" description="C2H2-type" evidence="15">
    <location>
        <begin position="212"/>
        <end position="239"/>
    </location>
</feature>
<evidence type="ECO:0000256" key="5">
    <source>
        <dbReference type="ARBA" id="ARBA00022771"/>
    </source>
</evidence>
<dbReference type="Pfam" id="PF03577">
    <property type="entry name" value="Peptidase_C69"/>
    <property type="match status" value="1"/>
</dbReference>
<dbReference type="PANTHER" id="PTHR12994:SF16">
    <property type="entry name" value="SECERNIN-2"/>
    <property type="match status" value="1"/>
</dbReference>
<accession>A0A091DWS6</accession>
<evidence type="ECO:0000313" key="17">
    <source>
        <dbReference type="Proteomes" id="UP000028990"/>
    </source>
</evidence>
<evidence type="ECO:0000256" key="11">
    <source>
        <dbReference type="ARBA" id="ARBA00038409"/>
    </source>
</evidence>
<evidence type="ECO:0000256" key="14">
    <source>
        <dbReference type="SAM" id="MobiDB-lite"/>
    </source>
</evidence>
<evidence type="ECO:0000256" key="10">
    <source>
        <dbReference type="ARBA" id="ARBA00023242"/>
    </source>
</evidence>
<dbReference type="FunFam" id="3.30.160.60:FF:001147">
    <property type="entry name" value="Sp6 transcription factor"/>
    <property type="match status" value="1"/>
</dbReference>
<evidence type="ECO:0000256" key="2">
    <source>
        <dbReference type="ARBA" id="ARBA00005705"/>
    </source>
</evidence>
<dbReference type="Proteomes" id="UP000028990">
    <property type="component" value="Unassembled WGS sequence"/>
</dbReference>
<dbReference type="InterPro" id="IPR036236">
    <property type="entry name" value="Znf_C2H2_sf"/>
</dbReference>
<dbReference type="InterPro" id="IPR005322">
    <property type="entry name" value="Peptidase_C69"/>
</dbReference>
<dbReference type="PANTHER" id="PTHR12994">
    <property type="entry name" value="SECERNIN"/>
    <property type="match status" value="1"/>
</dbReference>
<dbReference type="MEROPS" id="C69.004"/>
<keyword evidence="17" id="KW-1185">Reference proteome</keyword>
<dbReference type="FunFam" id="3.60.60.10:FF:000001">
    <property type="entry name" value="Secernin 1"/>
    <property type="match status" value="1"/>
</dbReference>